<dbReference type="Pfam" id="PF00486">
    <property type="entry name" value="Trans_reg_C"/>
    <property type="match status" value="1"/>
</dbReference>
<dbReference type="GO" id="GO:0006355">
    <property type="term" value="P:regulation of DNA-templated transcription"/>
    <property type="evidence" value="ECO:0007669"/>
    <property type="project" value="InterPro"/>
</dbReference>
<evidence type="ECO:0000259" key="7">
    <source>
        <dbReference type="PROSITE" id="PS51755"/>
    </source>
</evidence>
<evidence type="ECO:0000256" key="3">
    <source>
        <dbReference type="ARBA" id="ARBA00023015"/>
    </source>
</evidence>
<evidence type="ECO:0000259" key="6">
    <source>
        <dbReference type="PROSITE" id="PS50110"/>
    </source>
</evidence>
<sequence>MVSVVIIEDEQRIRELLARVLADQGYVVESTGTAMDGLHAVVRGSPDLVVLDMGLPDLDGTELLKMIRAVSDVPIIVATARGEDSDVIRTLDAGADDYLVKPFSVEQLEARVRAVLRRMSGDGRRGQPLVIGDLEIDAAARIVKLGDKELDLSPKEFDLLRFLAERVGEVVSKREILAEVWRQPYGGSEKTVDVHISWLRKKLGESGAKARYLQTVFGVGVKLVDPNE</sequence>
<dbReference type="Gene3D" id="1.10.10.10">
    <property type="entry name" value="Winged helix-like DNA-binding domain superfamily/Winged helix DNA-binding domain"/>
    <property type="match status" value="1"/>
</dbReference>
<dbReference type="SMART" id="SM00862">
    <property type="entry name" value="Trans_reg_C"/>
    <property type="match status" value="1"/>
</dbReference>
<feature type="domain" description="Response regulatory" evidence="6">
    <location>
        <begin position="3"/>
        <end position="116"/>
    </location>
</feature>
<evidence type="ECO:0000256" key="1">
    <source>
        <dbReference type="ARBA" id="ARBA00022553"/>
    </source>
</evidence>
<protein>
    <submittedName>
        <fullName evidence="8">Phosphate regulon transcriptional regulatory protein PhoB (SphR)</fullName>
    </submittedName>
</protein>
<feature type="domain" description="OmpR/PhoB-type" evidence="7">
    <location>
        <begin position="126"/>
        <end position="225"/>
    </location>
</feature>
<dbReference type="GO" id="GO:0000976">
    <property type="term" value="F:transcription cis-regulatory region binding"/>
    <property type="evidence" value="ECO:0007669"/>
    <property type="project" value="TreeGrafter"/>
</dbReference>
<gene>
    <name evidence="8" type="ORF">MNBD_ACTINO02-1842</name>
</gene>
<dbReference type="GO" id="GO:0005829">
    <property type="term" value="C:cytosol"/>
    <property type="evidence" value="ECO:0007669"/>
    <property type="project" value="TreeGrafter"/>
</dbReference>
<proteinExistence type="predicted"/>
<dbReference type="InterPro" id="IPR001789">
    <property type="entry name" value="Sig_transdc_resp-reg_receiver"/>
</dbReference>
<evidence type="ECO:0000313" key="8">
    <source>
        <dbReference type="EMBL" id="VAW04859.1"/>
    </source>
</evidence>
<keyword evidence="2" id="KW-0902">Two-component regulatory system</keyword>
<dbReference type="FunFam" id="1.10.10.10:FF:000018">
    <property type="entry name" value="DNA-binding response regulator ResD"/>
    <property type="match status" value="1"/>
</dbReference>
<dbReference type="InterPro" id="IPR001867">
    <property type="entry name" value="OmpR/PhoB-type_DNA-bd"/>
</dbReference>
<keyword evidence="5" id="KW-0804">Transcription</keyword>
<dbReference type="PROSITE" id="PS51755">
    <property type="entry name" value="OMPR_PHOB"/>
    <property type="match status" value="1"/>
</dbReference>
<dbReference type="EMBL" id="UOEK01000302">
    <property type="protein sequence ID" value="VAW04859.1"/>
    <property type="molecule type" value="Genomic_DNA"/>
</dbReference>
<dbReference type="Gene3D" id="6.10.250.690">
    <property type="match status" value="1"/>
</dbReference>
<dbReference type="InterPro" id="IPR036388">
    <property type="entry name" value="WH-like_DNA-bd_sf"/>
</dbReference>
<dbReference type="GO" id="GO:0032993">
    <property type="term" value="C:protein-DNA complex"/>
    <property type="evidence" value="ECO:0007669"/>
    <property type="project" value="TreeGrafter"/>
</dbReference>
<dbReference type="AlphaFoldDB" id="A0A3B0SX07"/>
<dbReference type="PROSITE" id="PS50110">
    <property type="entry name" value="RESPONSE_REGULATORY"/>
    <property type="match status" value="1"/>
</dbReference>
<keyword evidence="3" id="KW-0805">Transcription regulation</keyword>
<dbReference type="GO" id="GO:0000156">
    <property type="term" value="F:phosphorelay response regulator activity"/>
    <property type="evidence" value="ECO:0007669"/>
    <property type="project" value="TreeGrafter"/>
</dbReference>
<dbReference type="PANTHER" id="PTHR48111:SF4">
    <property type="entry name" value="DNA-BINDING DUAL TRANSCRIPTIONAL REGULATOR OMPR"/>
    <property type="match status" value="1"/>
</dbReference>
<reference evidence="8" key="1">
    <citation type="submission" date="2018-06" db="EMBL/GenBank/DDBJ databases">
        <authorList>
            <person name="Zhirakovskaya E."/>
        </authorList>
    </citation>
    <scope>NUCLEOTIDE SEQUENCE</scope>
</reference>
<keyword evidence="1" id="KW-0597">Phosphoprotein</keyword>
<dbReference type="Pfam" id="PF00072">
    <property type="entry name" value="Response_reg"/>
    <property type="match status" value="1"/>
</dbReference>
<organism evidence="8">
    <name type="scientific">hydrothermal vent metagenome</name>
    <dbReference type="NCBI Taxonomy" id="652676"/>
    <lineage>
        <taxon>unclassified sequences</taxon>
        <taxon>metagenomes</taxon>
        <taxon>ecological metagenomes</taxon>
    </lineage>
</organism>
<dbReference type="InterPro" id="IPR039420">
    <property type="entry name" value="WalR-like"/>
</dbReference>
<evidence type="ECO:0000256" key="2">
    <source>
        <dbReference type="ARBA" id="ARBA00023012"/>
    </source>
</evidence>
<dbReference type="SMART" id="SM00448">
    <property type="entry name" value="REC"/>
    <property type="match status" value="1"/>
</dbReference>
<dbReference type="InterPro" id="IPR011006">
    <property type="entry name" value="CheY-like_superfamily"/>
</dbReference>
<dbReference type="Gene3D" id="3.40.50.2300">
    <property type="match status" value="1"/>
</dbReference>
<name>A0A3B0SX07_9ZZZZ</name>
<dbReference type="PANTHER" id="PTHR48111">
    <property type="entry name" value="REGULATOR OF RPOS"/>
    <property type="match status" value="1"/>
</dbReference>
<dbReference type="CDD" id="cd00383">
    <property type="entry name" value="trans_reg_C"/>
    <property type="match status" value="1"/>
</dbReference>
<evidence type="ECO:0000256" key="4">
    <source>
        <dbReference type="ARBA" id="ARBA00023125"/>
    </source>
</evidence>
<keyword evidence="4" id="KW-0238">DNA-binding</keyword>
<dbReference type="SUPFAM" id="SSF52172">
    <property type="entry name" value="CheY-like"/>
    <property type="match status" value="1"/>
</dbReference>
<accession>A0A3B0SX07</accession>
<evidence type="ECO:0000256" key="5">
    <source>
        <dbReference type="ARBA" id="ARBA00023163"/>
    </source>
</evidence>